<dbReference type="InterPro" id="IPR032675">
    <property type="entry name" value="LRR_dom_sf"/>
</dbReference>
<dbReference type="InterPro" id="IPR000157">
    <property type="entry name" value="TIR_dom"/>
</dbReference>
<dbReference type="GO" id="GO:0038023">
    <property type="term" value="F:signaling receptor activity"/>
    <property type="evidence" value="ECO:0007669"/>
    <property type="project" value="TreeGrafter"/>
</dbReference>
<evidence type="ECO:0000256" key="11">
    <source>
        <dbReference type="SAM" id="Phobius"/>
    </source>
</evidence>
<dbReference type="PANTHER" id="PTHR24365">
    <property type="entry name" value="TOLL-LIKE RECEPTOR"/>
    <property type="match status" value="1"/>
</dbReference>
<dbReference type="GO" id="GO:0005886">
    <property type="term" value="C:plasma membrane"/>
    <property type="evidence" value="ECO:0007669"/>
    <property type="project" value="TreeGrafter"/>
</dbReference>
<keyword evidence="9" id="KW-0675">Receptor</keyword>
<evidence type="ECO:0000256" key="4">
    <source>
        <dbReference type="ARBA" id="ARBA00022692"/>
    </source>
</evidence>
<dbReference type="SMART" id="SM00255">
    <property type="entry name" value="TIR"/>
    <property type="match status" value="1"/>
</dbReference>
<feature type="domain" description="TIR" evidence="13">
    <location>
        <begin position="527"/>
        <end position="663"/>
    </location>
</feature>
<evidence type="ECO:0000313" key="14">
    <source>
        <dbReference type="EMBL" id="KAH3863702.1"/>
    </source>
</evidence>
<dbReference type="SUPFAM" id="SSF52058">
    <property type="entry name" value="L domain-like"/>
    <property type="match status" value="2"/>
</dbReference>
<protein>
    <recommendedName>
        <fullName evidence="13">TIR domain-containing protein</fullName>
    </recommendedName>
</protein>
<dbReference type="InterPro" id="IPR003591">
    <property type="entry name" value="Leu-rich_rpt_typical-subtyp"/>
</dbReference>
<dbReference type="GO" id="GO:0007165">
    <property type="term" value="P:signal transduction"/>
    <property type="evidence" value="ECO:0007669"/>
    <property type="project" value="InterPro"/>
</dbReference>
<evidence type="ECO:0000313" key="15">
    <source>
        <dbReference type="Proteomes" id="UP000828390"/>
    </source>
</evidence>
<gene>
    <name evidence="14" type="ORF">DPMN_026692</name>
</gene>
<dbReference type="PANTHER" id="PTHR24365:SF541">
    <property type="entry name" value="PROTEIN TOLL-RELATED"/>
    <property type="match status" value="1"/>
</dbReference>
<evidence type="ECO:0000256" key="6">
    <source>
        <dbReference type="ARBA" id="ARBA00022737"/>
    </source>
</evidence>
<sequence>MCALRKFLCAALVLARAWSTVKSTCINSTTFTQTHSDITKITSNLFWNCSHVMFVYVSNNIIPELSNDSFDSLWSMRILHLSYNNISFIQEGTFSGLRQLTHLNISHNSLKTLPLNFFDNKPALAHVDLSRNRITRISLSVFKKYELSNLSVVDLSHNLLTAFEPWAFVNSPIPLVNLSFNNISTFTNTGNWSYTKRVIYDSAMTDLRWNQITTWHDWYLMQYKDTTAGPESIEAVLLELLTDIRENPLHCDCNMYNLVKTISNSFYKYSNNPYMNAECASPPELKGKRIFFDIPVRNLVCNLTDNCPAGCLCQDHPALRQMIVYCNGKNLTEVPKVLPDTEFPEYVLYLGNNYITRIDNVSYLSKVVSLSLPNNFLTDLPDFVMQTVAGDDNAFVNFSNNQLQQIPESTQNIKYQNAHFYGNNLECSCDMLWMVDWIKLAPGYANKDLYCTFDGKTHKIIELDEDVLNCSNVGNIILIVVLSVVFVIVIALIITAKRCPYETKVLLFKVLGIHPSDKYKLDEIPDMPYDMCVSFDENDDYARQWVMKKLFKNLEGKKPFFRLCTFARDGKAGAEAESRLNLLERSRRVLVVLSSKYEKNQWNDYELCQTERLEPNEGRVIFIIYDKISEKRSKTEPLATRLKERKVFSVHDRLLWSKLRYELPKRPCKIPDKDPADTDAGEEQINMY</sequence>
<dbReference type="AlphaFoldDB" id="A0A9D4REK3"/>
<evidence type="ECO:0000256" key="12">
    <source>
        <dbReference type="SAM" id="SignalP"/>
    </source>
</evidence>
<dbReference type="SUPFAM" id="SSF52200">
    <property type="entry name" value="Toll/Interleukin receptor TIR domain"/>
    <property type="match status" value="1"/>
</dbReference>
<reference evidence="14" key="1">
    <citation type="journal article" date="2019" name="bioRxiv">
        <title>The Genome of the Zebra Mussel, Dreissena polymorpha: A Resource for Invasive Species Research.</title>
        <authorList>
            <person name="McCartney M.A."/>
            <person name="Auch B."/>
            <person name="Kono T."/>
            <person name="Mallez S."/>
            <person name="Zhang Y."/>
            <person name="Obille A."/>
            <person name="Becker A."/>
            <person name="Abrahante J.E."/>
            <person name="Garbe J."/>
            <person name="Badalamenti J.P."/>
            <person name="Herman A."/>
            <person name="Mangelson H."/>
            <person name="Liachko I."/>
            <person name="Sullivan S."/>
            <person name="Sone E.D."/>
            <person name="Koren S."/>
            <person name="Silverstein K.A.T."/>
            <person name="Beckman K.B."/>
            <person name="Gohl D.M."/>
        </authorList>
    </citation>
    <scope>NUCLEOTIDE SEQUENCE</scope>
    <source>
        <strain evidence="14">Duluth1</strain>
        <tissue evidence="14">Whole animal</tissue>
    </source>
</reference>
<keyword evidence="10" id="KW-0325">Glycoprotein</keyword>
<evidence type="ECO:0000256" key="2">
    <source>
        <dbReference type="ARBA" id="ARBA00009634"/>
    </source>
</evidence>
<feature type="transmembrane region" description="Helical" evidence="11">
    <location>
        <begin position="476"/>
        <end position="496"/>
    </location>
</feature>
<evidence type="ECO:0000256" key="7">
    <source>
        <dbReference type="ARBA" id="ARBA00022989"/>
    </source>
</evidence>
<evidence type="ECO:0000256" key="10">
    <source>
        <dbReference type="ARBA" id="ARBA00023180"/>
    </source>
</evidence>
<dbReference type="SMART" id="SM00082">
    <property type="entry name" value="LRRCT"/>
    <property type="match status" value="2"/>
</dbReference>
<evidence type="ECO:0000256" key="5">
    <source>
        <dbReference type="ARBA" id="ARBA00022729"/>
    </source>
</evidence>
<dbReference type="OrthoDB" id="6107924at2759"/>
<dbReference type="Pfam" id="PF13855">
    <property type="entry name" value="LRR_8"/>
    <property type="match status" value="1"/>
</dbReference>
<comment type="subcellular location">
    <subcellularLocation>
        <location evidence="1">Membrane</location>
        <topology evidence="1">Single-pass type I membrane protein</topology>
    </subcellularLocation>
</comment>
<feature type="chain" id="PRO_5039257982" description="TIR domain-containing protein" evidence="12">
    <location>
        <begin position="24"/>
        <end position="688"/>
    </location>
</feature>
<keyword evidence="4 11" id="KW-0812">Transmembrane</keyword>
<dbReference type="SMART" id="SM00369">
    <property type="entry name" value="LRR_TYP"/>
    <property type="match status" value="5"/>
</dbReference>
<dbReference type="InterPro" id="IPR000483">
    <property type="entry name" value="Cys-rich_flank_reg_C"/>
</dbReference>
<comment type="caution">
    <text evidence="14">The sequence shown here is derived from an EMBL/GenBank/DDBJ whole genome shotgun (WGS) entry which is preliminary data.</text>
</comment>
<feature type="signal peptide" evidence="12">
    <location>
        <begin position="1"/>
        <end position="23"/>
    </location>
</feature>
<organism evidence="14 15">
    <name type="scientific">Dreissena polymorpha</name>
    <name type="common">Zebra mussel</name>
    <name type="synonym">Mytilus polymorpha</name>
    <dbReference type="NCBI Taxonomy" id="45954"/>
    <lineage>
        <taxon>Eukaryota</taxon>
        <taxon>Metazoa</taxon>
        <taxon>Spiralia</taxon>
        <taxon>Lophotrochozoa</taxon>
        <taxon>Mollusca</taxon>
        <taxon>Bivalvia</taxon>
        <taxon>Autobranchia</taxon>
        <taxon>Heteroconchia</taxon>
        <taxon>Euheterodonta</taxon>
        <taxon>Imparidentia</taxon>
        <taxon>Neoheterodontei</taxon>
        <taxon>Myida</taxon>
        <taxon>Dreissenoidea</taxon>
        <taxon>Dreissenidae</taxon>
        <taxon>Dreissena</taxon>
    </lineage>
</organism>
<evidence type="ECO:0000259" key="13">
    <source>
        <dbReference type="PROSITE" id="PS50104"/>
    </source>
</evidence>
<evidence type="ECO:0000256" key="8">
    <source>
        <dbReference type="ARBA" id="ARBA00023136"/>
    </source>
</evidence>
<comment type="similarity">
    <text evidence="2">Belongs to the Toll-like receptor family.</text>
</comment>
<keyword evidence="6" id="KW-0677">Repeat</keyword>
<keyword evidence="8 11" id="KW-0472">Membrane</keyword>
<keyword evidence="5 12" id="KW-0732">Signal</keyword>
<evidence type="ECO:0000256" key="3">
    <source>
        <dbReference type="ARBA" id="ARBA00022614"/>
    </source>
</evidence>
<keyword evidence="7 11" id="KW-1133">Transmembrane helix</keyword>
<dbReference type="PROSITE" id="PS50104">
    <property type="entry name" value="TIR"/>
    <property type="match status" value="1"/>
</dbReference>
<evidence type="ECO:0000256" key="9">
    <source>
        <dbReference type="ARBA" id="ARBA00023170"/>
    </source>
</evidence>
<evidence type="ECO:0000256" key="1">
    <source>
        <dbReference type="ARBA" id="ARBA00004479"/>
    </source>
</evidence>
<dbReference type="InterPro" id="IPR001611">
    <property type="entry name" value="Leu-rich_rpt"/>
</dbReference>
<proteinExistence type="inferred from homology"/>
<dbReference type="Proteomes" id="UP000828390">
    <property type="component" value="Unassembled WGS sequence"/>
</dbReference>
<keyword evidence="3" id="KW-0433">Leucine-rich repeat</keyword>
<reference evidence="14" key="2">
    <citation type="submission" date="2020-11" db="EMBL/GenBank/DDBJ databases">
        <authorList>
            <person name="McCartney M.A."/>
            <person name="Auch B."/>
            <person name="Kono T."/>
            <person name="Mallez S."/>
            <person name="Becker A."/>
            <person name="Gohl D.M."/>
            <person name="Silverstein K.A.T."/>
            <person name="Koren S."/>
            <person name="Bechman K.B."/>
            <person name="Herman A."/>
            <person name="Abrahante J.E."/>
            <person name="Garbe J."/>
        </authorList>
    </citation>
    <scope>NUCLEOTIDE SEQUENCE</scope>
    <source>
        <strain evidence="14">Duluth1</strain>
        <tissue evidence="14">Whole animal</tissue>
    </source>
</reference>
<accession>A0A9D4REK3</accession>
<keyword evidence="15" id="KW-1185">Reference proteome</keyword>
<dbReference type="Gene3D" id="3.80.10.10">
    <property type="entry name" value="Ribonuclease Inhibitor"/>
    <property type="match status" value="2"/>
</dbReference>
<dbReference type="Pfam" id="PF01582">
    <property type="entry name" value="TIR"/>
    <property type="match status" value="1"/>
</dbReference>
<name>A0A9D4REK3_DREPO</name>
<dbReference type="InterPro" id="IPR035897">
    <property type="entry name" value="Toll_tir_struct_dom_sf"/>
</dbReference>
<dbReference type="Gene3D" id="3.40.50.10140">
    <property type="entry name" value="Toll/interleukin-1 receptor homology (TIR) domain"/>
    <property type="match status" value="1"/>
</dbReference>
<dbReference type="EMBL" id="JAIWYP010000002">
    <property type="protein sequence ID" value="KAH3863702.1"/>
    <property type="molecule type" value="Genomic_DNA"/>
</dbReference>